<name>A0A656JKQ5_PSESF</name>
<evidence type="ECO:0000313" key="2">
    <source>
        <dbReference type="Proteomes" id="UP000018849"/>
    </source>
</evidence>
<dbReference type="AlphaFoldDB" id="A0A656JKQ5"/>
<sequence length="123" mass="13973">MIDKTQQARLRNVYGVQTELQINNDGGIEFGDADNSGDFPCRFVIVREFQALAFRDVDTGRLVVAVRQGSPLPNLAKGGGGPPYDVKTCLLWREAGRQRICAFIVSIVHDRYLMRWLRAYWAR</sequence>
<reference evidence="1 2" key="1">
    <citation type="journal article" date="2013" name="PLoS Pathog.">
        <title>Genomic analysis of the Kiwifruit pathogen Pseudomonas syringae pv. actinidiae provides insight into the origins of an emergent plant disease.</title>
        <authorList>
            <person name="McCann H.C."/>
            <person name="Rikkerink E.H."/>
            <person name="Bertels F."/>
            <person name="Fiers M."/>
            <person name="Lu A."/>
            <person name="Rees-George J."/>
            <person name="Andersen M.T."/>
            <person name="Gleave A.P."/>
            <person name="Haubold B."/>
            <person name="Wohlers M.W."/>
            <person name="Guttman D.S."/>
            <person name="Wang P.W."/>
            <person name="Straub C."/>
            <person name="Vanneste J.L."/>
            <person name="Rainey P.B."/>
            <person name="Templeton M.D."/>
        </authorList>
    </citation>
    <scope>NUCLEOTIDE SEQUENCE [LARGE SCALE GENOMIC DNA]</scope>
    <source>
        <strain evidence="1 2">ICMP 19096</strain>
    </source>
</reference>
<accession>A0A656JKQ5</accession>
<dbReference type="Proteomes" id="UP000018849">
    <property type="component" value="Unassembled WGS sequence"/>
</dbReference>
<comment type="caution">
    <text evidence="1">The sequence shown here is derived from an EMBL/GenBank/DDBJ whole genome shotgun (WGS) entry which is preliminary data.</text>
</comment>
<gene>
    <name evidence="1" type="ORF">A245_42590</name>
</gene>
<protein>
    <submittedName>
        <fullName evidence="1">Uncharacterized protein</fullName>
    </submittedName>
</protein>
<organism evidence="1 2">
    <name type="scientific">Pseudomonas syringae pv. actinidiae ICMP 19096</name>
    <dbReference type="NCBI Taxonomy" id="1194405"/>
    <lineage>
        <taxon>Bacteria</taxon>
        <taxon>Pseudomonadati</taxon>
        <taxon>Pseudomonadota</taxon>
        <taxon>Gammaproteobacteria</taxon>
        <taxon>Pseudomonadales</taxon>
        <taxon>Pseudomonadaceae</taxon>
        <taxon>Pseudomonas</taxon>
        <taxon>Pseudomonas syringae</taxon>
    </lineage>
</organism>
<proteinExistence type="predicted"/>
<evidence type="ECO:0000313" key="1">
    <source>
        <dbReference type="EMBL" id="EPN34217.1"/>
    </source>
</evidence>
<dbReference type="EMBL" id="AOKF01003595">
    <property type="protein sequence ID" value="EPN34217.1"/>
    <property type="molecule type" value="Genomic_DNA"/>
</dbReference>